<reference evidence="2" key="1">
    <citation type="journal article" date="2020" name="Stud. Mycol.">
        <title>101 Dothideomycetes genomes: a test case for predicting lifestyles and emergence of pathogens.</title>
        <authorList>
            <person name="Haridas S."/>
            <person name="Albert R."/>
            <person name="Binder M."/>
            <person name="Bloem J."/>
            <person name="Labutti K."/>
            <person name="Salamov A."/>
            <person name="Andreopoulos B."/>
            <person name="Baker S."/>
            <person name="Barry K."/>
            <person name="Bills G."/>
            <person name="Bluhm B."/>
            <person name="Cannon C."/>
            <person name="Castanera R."/>
            <person name="Culley D."/>
            <person name="Daum C."/>
            <person name="Ezra D."/>
            <person name="Gonzalez J."/>
            <person name="Henrissat B."/>
            <person name="Kuo A."/>
            <person name="Liang C."/>
            <person name="Lipzen A."/>
            <person name="Lutzoni F."/>
            <person name="Magnuson J."/>
            <person name="Mondo S."/>
            <person name="Nolan M."/>
            <person name="Ohm R."/>
            <person name="Pangilinan J."/>
            <person name="Park H.-J."/>
            <person name="Ramirez L."/>
            <person name="Alfaro M."/>
            <person name="Sun H."/>
            <person name="Tritt A."/>
            <person name="Yoshinaga Y."/>
            <person name="Zwiers L.-H."/>
            <person name="Turgeon B."/>
            <person name="Goodwin S."/>
            <person name="Spatafora J."/>
            <person name="Crous P."/>
            <person name="Grigoriev I."/>
        </authorList>
    </citation>
    <scope>NUCLEOTIDE SEQUENCE</scope>
    <source>
        <strain evidence="2">CBS 279.74</strain>
    </source>
</reference>
<proteinExistence type="predicted"/>
<dbReference type="AlphaFoldDB" id="A0A6G1KRE7"/>
<keyword evidence="1" id="KW-1133">Transmembrane helix</keyword>
<keyword evidence="1" id="KW-0812">Transmembrane</keyword>
<protein>
    <submittedName>
        <fullName evidence="2">Uncharacterized protein</fullName>
    </submittedName>
</protein>
<evidence type="ECO:0000313" key="2">
    <source>
        <dbReference type="EMBL" id="KAF2715466.1"/>
    </source>
</evidence>
<feature type="transmembrane region" description="Helical" evidence="1">
    <location>
        <begin position="37"/>
        <end position="55"/>
    </location>
</feature>
<keyword evidence="1" id="KW-0472">Membrane</keyword>
<keyword evidence="3" id="KW-1185">Reference proteome</keyword>
<evidence type="ECO:0000313" key="3">
    <source>
        <dbReference type="Proteomes" id="UP000799428"/>
    </source>
</evidence>
<evidence type="ECO:0000256" key="1">
    <source>
        <dbReference type="SAM" id="Phobius"/>
    </source>
</evidence>
<dbReference type="Proteomes" id="UP000799428">
    <property type="component" value="Unassembled WGS sequence"/>
</dbReference>
<dbReference type="EMBL" id="MU005764">
    <property type="protein sequence ID" value="KAF2715466.1"/>
    <property type="molecule type" value="Genomic_DNA"/>
</dbReference>
<organism evidence="2 3">
    <name type="scientific">Pleomassaria siparia CBS 279.74</name>
    <dbReference type="NCBI Taxonomy" id="1314801"/>
    <lineage>
        <taxon>Eukaryota</taxon>
        <taxon>Fungi</taxon>
        <taxon>Dikarya</taxon>
        <taxon>Ascomycota</taxon>
        <taxon>Pezizomycotina</taxon>
        <taxon>Dothideomycetes</taxon>
        <taxon>Pleosporomycetidae</taxon>
        <taxon>Pleosporales</taxon>
        <taxon>Pleomassariaceae</taxon>
        <taxon>Pleomassaria</taxon>
    </lineage>
</organism>
<name>A0A6G1KRE7_9PLEO</name>
<accession>A0A6G1KRE7</accession>
<gene>
    <name evidence="2" type="ORF">K504DRAFT_457629</name>
</gene>
<sequence>MRVLSSAIYPKAGQGLATTVSDTSFLALVTMFDPRRFAWFSLAVASLAIAGLGNCTNANPRLRMNSASKI</sequence>